<comment type="caution">
    <text evidence="1">The sequence shown here is derived from an EMBL/GenBank/DDBJ whole genome shotgun (WGS) entry which is preliminary data.</text>
</comment>
<protein>
    <submittedName>
        <fullName evidence="1">Uncharacterized protein</fullName>
    </submittedName>
</protein>
<sequence>MENENGGDCLNIQEQITPEPIDYKYGPDLSPYQQTVIGSQYSFENNVIQNVSGY</sequence>
<dbReference type="RefSeq" id="WP_345825436.1">
    <property type="nucleotide sequence ID" value="NZ_JBDIML010000003.1"/>
</dbReference>
<keyword evidence="2" id="KW-1185">Reference proteome</keyword>
<dbReference type="EMBL" id="JBDIML010000003">
    <property type="protein sequence ID" value="MEN2767970.1"/>
    <property type="molecule type" value="Genomic_DNA"/>
</dbReference>
<organism evidence="1 2">
    <name type="scientific">Ornithinibacillus xuwenensis</name>
    <dbReference type="NCBI Taxonomy" id="3144668"/>
    <lineage>
        <taxon>Bacteria</taxon>
        <taxon>Bacillati</taxon>
        <taxon>Bacillota</taxon>
        <taxon>Bacilli</taxon>
        <taxon>Bacillales</taxon>
        <taxon>Bacillaceae</taxon>
        <taxon>Ornithinibacillus</taxon>
    </lineage>
</organism>
<evidence type="ECO:0000313" key="1">
    <source>
        <dbReference type="EMBL" id="MEN2767970.1"/>
    </source>
</evidence>
<proteinExistence type="predicted"/>
<dbReference type="Proteomes" id="UP001444625">
    <property type="component" value="Unassembled WGS sequence"/>
</dbReference>
<name>A0ABU9XI68_9BACI</name>
<reference evidence="1 2" key="1">
    <citation type="submission" date="2024-05" db="EMBL/GenBank/DDBJ databases">
        <authorList>
            <person name="Haq I."/>
            <person name="Ullah Z."/>
            <person name="Ahmad R."/>
            <person name="Li M."/>
            <person name="Tong Y."/>
        </authorList>
    </citation>
    <scope>NUCLEOTIDE SEQUENCE [LARGE SCALE GENOMIC DNA]</scope>
    <source>
        <strain evidence="1 2">16A2E</strain>
    </source>
</reference>
<accession>A0ABU9XI68</accession>
<evidence type="ECO:0000313" key="2">
    <source>
        <dbReference type="Proteomes" id="UP001444625"/>
    </source>
</evidence>
<gene>
    <name evidence="1" type="ORF">ABC228_12270</name>
</gene>